<accession>A0A1H3LD06</accession>
<keyword evidence="2" id="KW-0012">Acyltransferase</keyword>
<dbReference type="CDD" id="cd04301">
    <property type="entry name" value="NAT_SF"/>
    <property type="match status" value="1"/>
</dbReference>
<evidence type="ECO:0000256" key="1">
    <source>
        <dbReference type="ARBA" id="ARBA00022679"/>
    </source>
</evidence>
<evidence type="ECO:0000256" key="2">
    <source>
        <dbReference type="ARBA" id="ARBA00023315"/>
    </source>
</evidence>
<dbReference type="PROSITE" id="PS51186">
    <property type="entry name" value="GNAT"/>
    <property type="match status" value="1"/>
</dbReference>
<dbReference type="InterPro" id="IPR000182">
    <property type="entry name" value="GNAT_dom"/>
</dbReference>
<evidence type="ECO:0000313" key="4">
    <source>
        <dbReference type="EMBL" id="SDY62457.1"/>
    </source>
</evidence>
<dbReference type="InterPro" id="IPR016181">
    <property type="entry name" value="Acyl_CoA_acyltransferase"/>
</dbReference>
<dbReference type="InterPro" id="IPR050832">
    <property type="entry name" value="Bact_Acetyltransf"/>
</dbReference>
<dbReference type="STRING" id="1244108.SAMN05444004_102167"/>
<dbReference type="PANTHER" id="PTHR43877">
    <property type="entry name" value="AMINOALKYLPHOSPHONATE N-ACETYLTRANSFERASE-RELATED-RELATED"/>
    <property type="match status" value="1"/>
</dbReference>
<dbReference type="EMBL" id="FNPX01000002">
    <property type="protein sequence ID" value="SDY62457.1"/>
    <property type="molecule type" value="Genomic_DNA"/>
</dbReference>
<proteinExistence type="predicted"/>
<evidence type="ECO:0000313" key="5">
    <source>
        <dbReference type="Proteomes" id="UP000198914"/>
    </source>
</evidence>
<dbReference type="RefSeq" id="WP_092642521.1">
    <property type="nucleotide sequence ID" value="NZ_FNPX01000002.1"/>
</dbReference>
<keyword evidence="1 4" id="KW-0808">Transferase</keyword>
<keyword evidence="5" id="KW-1185">Reference proteome</keyword>
<gene>
    <name evidence="4" type="ORF">SAMN05444004_102167</name>
</gene>
<dbReference type="SUPFAM" id="SSF55729">
    <property type="entry name" value="Acyl-CoA N-acyltransferases (Nat)"/>
    <property type="match status" value="1"/>
</dbReference>
<dbReference type="Gene3D" id="3.40.630.30">
    <property type="match status" value="1"/>
</dbReference>
<dbReference type="PANTHER" id="PTHR43877:SF5">
    <property type="entry name" value="BLL8307 PROTEIN"/>
    <property type="match status" value="1"/>
</dbReference>
<protein>
    <submittedName>
        <fullName evidence="4">Putative acetyltransferase</fullName>
    </submittedName>
</protein>
<dbReference type="Pfam" id="PF00583">
    <property type="entry name" value="Acetyltransf_1"/>
    <property type="match status" value="1"/>
</dbReference>
<name>A0A1H3LD06_9RHOB</name>
<dbReference type="AlphaFoldDB" id="A0A1H3LD06"/>
<reference evidence="5" key="1">
    <citation type="submission" date="2016-10" db="EMBL/GenBank/DDBJ databases">
        <authorList>
            <person name="Varghese N."/>
            <person name="Submissions S."/>
        </authorList>
    </citation>
    <scope>NUCLEOTIDE SEQUENCE [LARGE SCALE GENOMIC DNA]</scope>
    <source>
        <strain evidence="5">DSM 100420</strain>
    </source>
</reference>
<organism evidence="4 5">
    <name type="scientific">Jannaschia faecimaris</name>
    <dbReference type="NCBI Taxonomy" id="1244108"/>
    <lineage>
        <taxon>Bacteria</taxon>
        <taxon>Pseudomonadati</taxon>
        <taxon>Pseudomonadota</taxon>
        <taxon>Alphaproteobacteria</taxon>
        <taxon>Rhodobacterales</taxon>
        <taxon>Roseobacteraceae</taxon>
        <taxon>Jannaschia</taxon>
    </lineage>
</organism>
<dbReference type="OrthoDB" id="9803233at2"/>
<sequence length="154" mass="16463">MKIGPADPRAAGPADLLAQSYALLESLFPAEANHYLDTAALAASDIRFVNATDGDRTLGTGAIALRNGYSEVKSMFTAPDSRGQGIADAILRHLIDLAIHEGVPNLRLETGTGLDAAHRLYRRHGFTECGPFGDYVDSPHSLFFERSEGSFSAS</sequence>
<feature type="domain" description="N-acetyltransferase" evidence="3">
    <location>
        <begin position="1"/>
        <end position="145"/>
    </location>
</feature>
<evidence type="ECO:0000259" key="3">
    <source>
        <dbReference type="PROSITE" id="PS51186"/>
    </source>
</evidence>
<dbReference type="GO" id="GO:0016747">
    <property type="term" value="F:acyltransferase activity, transferring groups other than amino-acyl groups"/>
    <property type="evidence" value="ECO:0007669"/>
    <property type="project" value="InterPro"/>
</dbReference>
<dbReference type="Proteomes" id="UP000198914">
    <property type="component" value="Unassembled WGS sequence"/>
</dbReference>